<dbReference type="EMBL" id="HACA01028480">
    <property type="protein sequence ID" value="CDW45841.1"/>
    <property type="molecule type" value="Transcribed_RNA"/>
</dbReference>
<dbReference type="AlphaFoldDB" id="A0A0K2V7E4"/>
<name>A0A0K2V7E4_LEPSM</name>
<evidence type="ECO:0000313" key="1">
    <source>
        <dbReference type="EMBL" id="CDW45841.1"/>
    </source>
</evidence>
<sequence>MLIRCSLEPSFDFFRIKSINH</sequence>
<reference evidence="1" key="1">
    <citation type="submission" date="2014-05" db="EMBL/GenBank/DDBJ databases">
        <authorList>
            <person name="Chronopoulou M."/>
        </authorList>
    </citation>
    <scope>NUCLEOTIDE SEQUENCE</scope>
    <source>
        <tissue evidence="1">Whole organism</tissue>
    </source>
</reference>
<organism evidence="1">
    <name type="scientific">Lepeophtheirus salmonis</name>
    <name type="common">Salmon louse</name>
    <name type="synonym">Caligus salmonis</name>
    <dbReference type="NCBI Taxonomy" id="72036"/>
    <lineage>
        <taxon>Eukaryota</taxon>
        <taxon>Metazoa</taxon>
        <taxon>Ecdysozoa</taxon>
        <taxon>Arthropoda</taxon>
        <taxon>Crustacea</taxon>
        <taxon>Multicrustacea</taxon>
        <taxon>Hexanauplia</taxon>
        <taxon>Copepoda</taxon>
        <taxon>Siphonostomatoida</taxon>
        <taxon>Caligidae</taxon>
        <taxon>Lepeophtheirus</taxon>
    </lineage>
</organism>
<proteinExistence type="predicted"/>
<accession>A0A0K2V7E4</accession>
<protein>
    <submittedName>
        <fullName evidence="1">Uncharacterized protein</fullName>
    </submittedName>
</protein>